<keyword evidence="2" id="KW-0326">Glycosidase</keyword>
<dbReference type="PROSITE" id="PS51820">
    <property type="entry name" value="PA14"/>
    <property type="match status" value="1"/>
</dbReference>
<evidence type="ECO:0000256" key="1">
    <source>
        <dbReference type="ARBA" id="ARBA00007806"/>
    </source>
</evidence>
<keyword evidence="5" id="KW-1185">Reference proteome</keyword>
<proteinExistence type="inferred from homology"/>
<evidence type="ECO:0000313" key="4">
    <source>
        <dbReference type="EMBL" id="USQ95126.1"/>
    </source>
</evidence>
<comment type="similarity">
    <text evidence="1 2">Belongs to the glycosyl hydrolase 31 family.</text>
</comment>
<dbReference type="SMART" id="SM00758">
    <property type="entry name" value="PA14"/>
    <property type="match status" value="1"/>
</dbReference>
<dbReference type="Gene3D" id="3.20.20.80">
    <property type="entry name" value="Glycosidases"/>
    <property type="match status" value="1"/>
</dbReference>
<reference evidence="4 5" key="1">
    <citation type="submission" date="2022-04" db="EMBL/GenBank/DDBJ databases">
        <title>Genome sequence of soybean root-associated Caulobacter segnis RL271.</title>
        <authorList>
            <person name="Longley R."/>
            <person name="Bonito G."/>
            <person name="Trigodet F."/>
            <person name="Crosson S."/>
            <person name="Fiebig A."/>
        </authorList>
    </citation>
    <scope>NUCLEOTIDE SEQUENCE [LARGE SCALE GENOMIC DNA]</scope>
    <source>
        <strain evidence="4 5">RL271</strain>
    </source>
</reference>
<organism evidence="4 5">
    <name type="scientific">Caulobacter segnis</name>
    <dbReference type="NCBI Taxonomy" id="88688"/>
    <lineage>
        <taxon>Bacteria</taxon>
        <taxon>Pseudomonadati</taxon>
        <taxon>Pseudomonadota</taxon>
        <taxon>Alphaproteobacteria</taxon>
        <taxon>Caulobacterales</taxon>
        <taxon>Caulobacteraceae</taxon>
        <taxon>Caulobacter</taxon>
    </lineage>
</organism>
<dbReference type="Gene3D" id="2.60.40.1180">
    <property type="entry name" value="Golgi alpha-mannosidase II"/>
    <property type="match status" value="2"/>
</dbReference>
<dbReference type="CDD" id="cd06591">
    <property type="entry name" value="GH31_xylosidase_XylS"/>
    <property type="match status" value="1"/>
</dbReference>
<dbReference type="Pfam" id="PF17137">
    <property type="entry name" value="DUF5110"/>
    <property type="match status" value="1"/>
</dbReference>
<dbReference type="PANTHER" id="PTHR43863">
    <property type="entry name" value="HYDROLASE, PUTATIVE (AFU_ORTHOLOGUE AFUA_1G03140)-RELATED"/>
    <property type="match status" value="1"/>
</dbReference>
<dbReference type="InterPro" id="IPR025887">
    <property type="entry name" value="Glyco_hydro_31_N_dom"/>
</dbReference>
<keyword evidence="2" id="KW-0378">Hydrolase</keyword>
<dbReference type="InterPro" id="IPR048395">
    <property type="entry name" value="Glyco_hydro_31_C"/>
</dbReference>
<dbReference type="InterPro" id="IPR033403">
    <property type="entry name" value="DUF5110"/>
</dbReference>
<dbReference type="SUPFAM" id="SSF51445">
    <property type="entry name" value="(Trans)glycosidases"/>
    <property type="match status" value="1"/>
</dbReference>
<dbReference type="Pfam" id="PF07691">
    <property type="entry name" value="PA14"/>
    <property type="match status" value="1"/>
</dbReference>
<name>A0ABY4ZRB1_9CAUL</name>
<evidence type="ECO:0000259" key="3">
    <source>
        <dbReference type="PROSITE" id="PS51820"/>
    </source>
</evidence>
<gene>
    <name evidence="4" type="ORF">MZV50_21610</name>
</gene>
<dbReference type="InterPro" id="IPR037524">
    <property type="entry name" value="PA14/GLEYA"/>
</dbReference>
<dbReference type="InterPro" id="IPR011658">
    <property type="entry name" value="PA14_dom"/>
</dbReference>
<dbReference type="SUPFAM" id="SSF51011">
    <property type="entry name" value="Glycosyl hydrolase domain"/>
    <property type="match status" value="1"/>
</dbReference>
<protein>
    <submittedName>
        <fullName evidence="4">DUF5110 domain-containing protein</fullName>
    </submittedName>
</protein>
<sequence>MGLRPPVERRPDRLRPQLHRRLADPAGQARHLLTGPAMRILTLSSLGSAAFSLALMASTSAFALDGGFEKTADGVIVTPASGPAKKVRLQVMSDRAIRVTASPTETIDALQSLMVIAQPKTSGFTVTEAGGKVVLKAGKATAEVALATGAVSFKDAAGKTVLAEQGRQAFKPHTIDGKNFYAISQRFNPNTDEGFYGLGQHQNGQMNYNGQDVELAQYNRDIAIPFVLSTRNYGVLWDNNGITRFGDPTPYALASRDLKVTDANGKPGGFTAKYYVNGALKLTRTEADIDYQFLDDAPKWPAELQTADKKPVEGATVVWEGYVEPKTSGVQKFKLYSSSYAKIYVDGQLKIDRWRQNWNPWFHNFTVPMKAGSKHKVRVEWDPNQGYVALLHNDPIPAAQQKSLTLTSEVAHTIDYYFVAGDNLDQVVSGYRELTGKSQALPRWSYGFWQSRQRYNTQDELVGVVKEYRKRQVPLDNIVLDWRYWKDDSWGSHKFDETRFPDPAKMLKDVHDENAHFMISIWPKFYPTTKNYKELDAKGYMYHRNVEQGALDWVGPGYLNSFYDPYTQEARDIYWRQVKENLGGIGIDAWWMDSDEPDMHSNLDIPERTLRMGPTAKGPGAEFFNSYPLIHTQAVFDGEHARDPNKRSYIFSRSGFGGIQRQGVALWSGDVVARWDDFKDQISAGVNLSMSGIPNWTTDIGGFSVEQRYEKRDPKHWPEWQELNLRWYQFGAFSPLFRSHGEEPFREIWNLADEGTEVYNSLVWYDQLRYRLMPYTLTLAGETYHRDGSIMRGLVMDYPNDLKARDVNDEYLYGSAFLVAPVTSFKARSREVYLPAGTTWYDFQTGKAHPGGQTIKADAPLNRMPLFVKAGAIVPTTEVQQYVGEKPDLPITLVIYTGKDGKYELYEDDGLTLAYQRGAYSRIPISYDNASGRVVIGARSGKFDGMVDKRTFKIRFIGAGAKPTDFDAAPDATVEYAGDAVVVTRK</sequence>
<dbReference type="InterPro" id="IPR051816">
    <property type="entry name" value="Glycosyl_Hydrolase_31"/>
</dbReference>
<accession>A0ABY4ZRB1</accession>
<dbReference type="InterPro" id="IPR000322">
    <property type="entry name" value="Glyco_hydro_31_TIM"/>
</dbReference>
<evidence type="ECO:0000313" key="5">
    <source>
        <dbReference type="Proteomes" id="UP001057520"/>
    </source>
</evidence>
<dbReference type="Pfam" id="PF01055">
    <property type="entry name" value="Glyco_hydro_31_2nd"/>
    <property type="match status" value="1"/>
</dbReference>
<dbReference type="PANTHER" id="PTHR43863:SF2">
    <property type="entry name" value="MALTASE-GLUCOAMYLASE"/>
    <property type="match status" value="1"/>
</dbReference>
<dbReference type="InterPro" id="IPR017853">
    <property type="entry name" value="GH"/>
</dbReference>
<dbReference type="SUPFAM" id="SSF56988">
    <property type="entry name" value="Anthrax protective antigen"/>
    <property type="match status" value="1"/>
</dbReference>
<dbReference type="Gene3D" id="2.60.120.380">
    <property type="match status" value="1"/>
</dbReference>
<dbReference type="EMBL" id="CP096040">
    <property type="protein sequence ID" value="USQ95126.1"/>
    <property type="molecule type" value="Genomic_DNA"/>
</dbReference>
<feature type="domain" description="PA14" evidence="3">
    <location>
        <begin position="265"/>
        <end position="411"/>
    </location>
</feature>
<dbReference type="Gene3D" id="2.60.40.1760">
    <property type="entry name" value="glycosyl hydrolase (family 31)"/>
    <property type="match status" value="1"/>
</dbReference>
<evidence type="ECO:0000256" key="2">
    <source>
        <dbReference type="RuleBase" id="RU361185"/>
    </source>
</evidence>
<dbReference type="SUPFAM" id="SSF74650">
    <property type="entry name" value="Galactose mutarotase-like"/>
    <property type="match status" value="1"/>
</dbReference>
<dbReference type="Pfam" id="PF21365">
    <property type="entry name" value="Glyco_hydro_31_3rd"/>
    <property type="match status" value="1"/>
</dbReference>
<dbReference type="CDD" id="cd14752">
    <property type="entry name" value="GH31_N"/>
    <property type="match status" value="1"/>
</dbReference>
<dbReference type="InterPro" id="IPR013780">
    <property type="entry name" value="Glyco_hydro_b"/>
</dbReference>
<dbReference type="Proteomes" id="UP001057520">
    <property type="component" value="Chromosome"/>
</dbReference>
<dbReference type="Pfam" id="PF13802">
    <property type="entry name" value="Gal_mutarotas_2"/>
    <property type="match status" value="1"/>
</dbReference>
<dbReference type="InterPro" id="IPR011013">
    <property type="entry name" value="Gal_mutarotase_sf_dom"/>
</dbReference>